<sequence length="89" mass="10313">MPEGIPPDLEGLRHFDDPAIRRMAAKTAIRTKVLTIGQFVDMIFDDCNSEKDFDERAQKWIEAINGVVDPPWSTNELKNWAMNRRGLRR</sequence>
<accession>A0A932I432</accession>
<protein>
    <submittedName>
        <fullName evidence="1">Uncharacterized protein</fullName>
    </submittedName>
</protein>
<evidence type="ECO:0000313" key="1">
    <source>
        <dbReference type="EMBL" id="MBI3129515.1"/>
    </source>
</evidence>
<dbReference type="AlphaFoldDB" id="A0A932I432"/>
<gene>
    <name evidence="1" type="ORF">HYZ11_18055</name>
</gene>
<name>A0A932I432_UNCTE</name>
<dbReference type="Proteomes" id="UP000782312">
    <property type="component" value="Unassembled WGS sequence"/>
</dbReference>
<organism evidence="1 2">
    <name type="scientific">Tectimicrobiota bacterium</name>
    <dbReference type="NCBI Taxonomy" id="2528274"/>
    <lineage>
        <taxon>Bacteria</taxon>
        <taxon>Pseudomonadati</taxon>
        <taxon>Nitrospinota/Tectimicrobiota group</taxon>
        <taxon>Candidatus Tectimicrobiota</taxon>
    </lineage>
</organism>
<proteinExistence type="predicted"/>
<dbReference type="EMBL" id="JACPUR010000041">
    <property type="protein sequence ID" value="MBI3129515.1"/>
    <property type="molecule type" value="Genomic_DNA"/>
</dbReference>
<evidence type="ECO:0000313" key="2">
    <source>
        <dbReference type="Proteomes" id="UP000782312"/>
    </source>
</evidence>
<reference evidence="1" key="1">
    <citation type="submission" date="2020-07" db="EMBL/GenBank/DDBJ databases">
        <title>Huge and variable diversity of episymbiotic CPR bacteria and DPANN archaea in groundwater ecosystems.</title>
        <authorList>
            <person name="He C.Y."/>
            <person name="Keren R."/>
            <person name="Whittaker M."/>
            <person name="Farag I.F."/>
            <person name="Doudna J."/>
            <person name="Cate J.H.D."/>
            <person name="Banfield J.F."/>
        </authorList>
    </citation>
    <scope>NUCLEOTIDE SEQUENCE</scope>
    <source>
        <strain evidence="1">NC_groundwater_763_Ag_S-0.2um_68_21</strain>
    </source>
</reference>
<comment type="caution">
    <text evidence="1">The sequence shown here is derived from an EMBL/GenBank/DDBJ whole genome shotgun (WGS) entry which is preliminary data.</text>
</comment>